<dbReference type="SUPFAM" id="SSF51445">
    <property type="entry name" value="(Trans)glycosidases"/>
    <property type="match status" value="1"/>
</dbReference>
<dbReference type="Proteomes" id="UP000315440">
    <property type="component" value="Unassembled WGS sequence"/>
</dbReference>
<sequence>MPSPEANLADLVAPLRRRLATVYGDRAESALAALEAEFAELLSSEPLPEPPSGSRWNERDVVLITYADQLRDETSGATPLVALREWLVAQGYDELLSTVHLLPFCPYSSDDGFSVIDYLEVDPDAGSWDDIAALGEPFDLMFDLVLNHISQHSTWYQAYLKGEEPYTRFFVEADPTADYSQVVRPRSLPLLTPAEVNGETRHVWTTFSDDQIDLNYEEPLVLARMLRILVEYARRGARIIRLDAVAFLWKQLGTNCLHLAETHEIVKLMRDVLAVLAPRTLVLTETNVPHKENISYFGSIDPNGRGDEAHMVYQFSLPPLLLEAFTSGDATALRSWLTDLAPPPRGCTFFNFTASHDGVGVRPLEGLVDDDRLAAMVEAVGARGGKINTRRKPDGSDAPYELNITYVDAVSPTAPDDPAARTPENVDLHAARFLASQAVMLSLQGMPAVYFHSLVGTRNDNEGVAATGINRRINRHKYDRAELDAMLAAGGPSGDSGSLQRKIHDGYKRLLAARTAEPVFHPDVPQHVCDPENQHLLTLERRTSDGSAALLVAVNFANDEQTAVLPSRYRQGGTDLISGESIAASPRLTLAPGQVVWLRAGAG</sequence>
<dbReference type="GO" id="GO:0009018">
    <property type="term" value="F:sucrose phosphorylase activity"/>
    <property type="evidence" value="ECO:0007669"/>
    <property type="project" value="UniProtKB-EC"/>
</dbReference>
<protein>
    <submittedName>
        <fullName evidence="5">Sucrose phosphorylase</fullName>
        <ecNumber evidence="5">2.4.1.7</ecNumber>
    </submittedName>
</protein>
<gene>
    <name evidence="5" type="primary">gtfA</name>
    <name evidence="5" type="ORF">Mal64_25510</name>
</gene>
<dbReference type="SMART" id="SM00642">
    <property type="entry name" value="Aamy"/>
    <property type="match status" value="1"/>
</dbReference>
<feature type="binding site" evidence="3">
    <location>
        <position position="148"/>
    </location>
    <ligand>
        <name>substrate</name>
    </ligand>
</feature>
<dbReference type="Pfam" id="PF00128">
    <property type="entry name" value="Alpha-amylase"/>
    <property type="match status" value="1"/>
</dbReference>
<organism evidence="5 6">
    <name type="scientific">Pseudobythopirellula maris</name>
    <dbReference type="NCBI Taxonomy" id="2527991"/>
    <lineage>
        <taxon>Bacteria</taxon>
        <taxon>Pseudomonadati</taxon>
        <taxon>Planctomycetota</taxon>
        <taxon>Planctomycetia</taxon>
        <taxon>Pirellulales</taxon>
        <taxon>Lacipirellulaceae</taxon>
        <taxon>Pseudobythopirellula</taxon>
    </lineage>
</organism>
<dbReference type="PANTHER" id="PTHR38784">
    <property type="entry name" value="SUCROSE PHOSPHORYLASE"/>
    <property type="match status" value="1"/>
</dbReference>
<feature type="binding site" evidence="3">
    <location>
        <position position="471"/>
    </location>
    <ligand>
        <name>substrate</name>
    </ligand>
</feature>
<dbReference type="AlphaFoldDB" id="A0A5C5ZNN1"/>
<proteinExistence type="predicted"/>
<feature type="binding site" evidence="3">
    <location>
        <begin position="356"/>
        <end position="357"/>
    </location>
    <ligand>
        <name>substrate</name>
    </ligand>
</feature>
<keyword evidence="6" id="KW-1185">Reference proteome</keyword>
<reference evidence="5 6" key="1">
    <citation type="submission" date="2019-02" db="EMBL/GenBank/DDBJ databases">
        <title>Deep-cultivation of Planctomycetes and their phenomic and genomic characterization uncovers novel biology.</title>
        <authorList>
            <person name="Wiegand S."/>
            <person name="Jogler M."/>
            <person name="Boedeker C."/>
            <person name="Pinto D."/>
            <person name="Vollmers J."/>
            <person name="Rivas-Marin E."/>
            <person name="Kohn T."/>
            <person name="Peeters S.H."/>
            <person name="Heuer A."/>
            <person name="Rast P."/>
            <person name="Oberbeckmann S."/>
            <person name="Bunk B."/>
            <person name="Jeske O."/>
            <person name="Meyerdierks A."/>
            <person name="Storesund J.E."/>
            <person name="Kallscheuer N."/>
            <person name="Luecker S."/>
            <person name="Lage O.M."/>
            <person name="Pohl T."/>
            <person name="Merkel B.J."/>
            <person name="Hornburger P."/>
            <person name="Mueller R.-W."/>
            <person name="Bruemmer F."/>
            <person name="Labrenz M."/>
            <person name="Spormann A.M."/>
            <person name="Op Den Camp H."/>
            <person name="Overmann J."/>
            <person name="Amann R."/>
            <person name="Jetten M.S.M."/>
            <person name="Mascher T."/>
            <person name="Medema M.H."/>
            <person name="Devos D.P."/>
            <person name="Kaster A.-K."/>
            <person name="Ovreas L."/>
            <person name="Rohde M."/>
            <person name="Galperin M.Y."/>
            <person name="Jogler C."/>
        </authorList>
    </citation>
    <scope>NUCLEOTIDE SEQUENCE [LARGE SCALE GENOMIC DNA]</scope>
    <source>
        <strain evidence="5 6">Mal64</strain>
    </source>
</reference>
<dbReference type="InterPro" id="IPR016377">
    <property type="entry name" value="Sucrose_GGa_phosphorylase-rel"/>
</dbReference>
<dbReference type="Gene3D" id="3.90.400.10">
    <property type="entry name" value="Oligo-1,6-glucosidase, Domain 2"/>
    <property type="match status" value="1"/>
</dbReference>
<evidence type="ECO:0000313" key="5">
    <source>
        <dbReference type="EMBL" id="TWT89059.1"/>
    </source>
</evidence>
<dbReference type="InterPro" id="IPR017853">
    <property type="entry name" value="GH"/>
</dbReference>
<dbReference type="OrthoDB" id="9805159at2"/>
<dbReference type="InterPro" id="IPR006047">
    <property type="entry name" value="GH13_cat_dom"/>
</dbReference>
<keyword evidence="2 5" id="KW-0808">Transferase</keyword>
<dbReference type="EC" id="2.4.1.7" evidence="5"/>
<dbReference type="PIRSF" id="PIRSF003059">
    <property type="entry name" value="Sucrose_phosphorylase"/>
    <property type="match status" value="1"/>
</dbReference>
<dbReference type="CDD" id="cd11356">
    <property type="entry name" value="AmyAc_Sucrose_phosphorylase-like_1"/>
    <property type="match status" value="1"/>
</dbReference>
<dbReference type="EMBL" id="SJPQ01000002">
    <property type="protein sequence ID" value="TWT89059.1"/>
    <property type="molecule type" value="Genomic_DNA"/>
</dbReference>
<dbReference type="Gene3D" id="2.60.40.1180">
    <property type="entry name" value="Golgi alpha-mannosidase II"/>
    <property type="match status" value="1"/>
</dbReference>
<evidence type="ECO:0000256" key="3">
    <source>
        <dbReference type="PIRSR" id="PIRSR003059-2"/>
    </source>
</evidence>
<feature type="domain" description="Glycosyl hydrolase family 13 catalytic" evidence="4">
    <location>
        <begin position="78"/>
        <end position="476"/>
    </location>
</feature>
<dbReference type="GO" id="GO:0005975">
    <property type="term" value="P:carbohydrate metabolic process"/>
    <property type="evidence" value="ECO:0007669"/>
    <property type="project" value="InterPro"/>
</dbReference>
<dbReference type="InterPro" id="IPR045857">
    <property type="entry name" value="O16G_dom_2"/>
</dbReference>
<evidence type="ECO:0000313" key="6">
    <source>
        <dbReference type="Proteomes" id="UP000315440"/>
    </source>
</evidence>
<dbReference type="InterPro" id="IPR033746">
    <property type="entry name" value="GGa_phosphorylase"/>
</dbReference>
<evidence type="ECO:0000259" key="4">
    <source>
        <dbReference type="SMART" id="SM00642"/>
    </source>
</evidence>
<dbReference type="Gene3D" id="3.20.20.80">
    <property type="entry name" value="Glycosidases"/>
    <property type="match status" value="1"/>
</dbReference>
<dbReference type="PANTHER" id="PTHR38784:SF1">
    <property type="entry name" value="SUCROSE PHOSPHORYLASE"/>
    <property type="match status" value="1"/>
</dbReference>
<dbReference type="RefSeq" id="WP_146400637.1">
    <property type="nucleotide sequence ID" value="NZ_SJPQ01000002.1"/>
</dbReference>
<feature type="binding site" evidence="3">
    <location>
        <begin position="241"/>
        <end position="243"/>
    </location>
    <ligand>
        <name>substrate</name>
    </ligand>
</feature>
<dbReference type="InterPro" id="IPR013780">
    <property type="entry name" value="Glyco_hydro_b"/>
</dbReference>
<evidence type="ECO:0000256" key="2">
    <source>
        <dbReference type="ARBA" id="ARBA00022679"/>
    </source>
</evidence>
<name>A0A5C5ZNN1_9BACT</name>
<evidence type="ECO:0000256" key="1">
    <source>
        <dbReference type="ARBA" id="ARBA00022676"/>
    </source>
</evidence>
<accession>A0A5C5ZNN1</accession>
<comment type="caution">
    <text evidence="5">The sequence shown here is derived from an EMBL/GenBank/DDBJ whole genome shotgun (WGS) entry which is preliminary data.</text>
</comment>
<keyword evidence="1 5" id="KW-0328">Glycosyltransferase</keyword>
<feature type="binding site" evidence="3">
    <location>
        <position position="110"/>
    </location>
    <ligand>
        <name>substrate</name>
    </ligand>
</feature>